<sequence>MADFVAVLKKTLDGLGDNSPEMRARVYDKARATISAKLAAITPPPAPIVIERQKAALEQAIKTVEAEYAAPPPSPVDDLDEVMNTLEATVKVAPPPPSRPQPDAPVVSREPPKASPPVAASAPDAEDEIAPASPSRAEDRLASESLAGMPPRKASRGRLGLAVAGLIVLVFAGAAGYAVWLNRTEVSQMLGLGTPASQPAPQGEASAPATSATPEPAQDVAKAEPEAPAPAVEQPAVQKFTQKLNADGTETDQGPAGGAPGVGEGTSVAALTVQPPAAAPATPPAADQTPAAPETPAGAETAQATPPAAEAPPAEQPAAVPVGQRAIFYEERTSASGGSAEAGNTVWSLVQESPGDGLPAEPAIRADATIPGKDIQLRLTIRRNGDKTLPASHIVELIFLTPDNFEGGTIDNLLRMTMKETEEATGNPLLGVPAKIGDGFFLIALSDGKAENDANMQLFRRMKWVDIPIVYRSGRRALMTLERGVPGDKVFEEALKAWSQPNG</sequence>
<feature type="compositionally biased region" description="Low complexity" evidence="1">
    <location>
        <begin position="284"/>
        <end position="320"/>
    </location>
</feature>
<evidence type="ECO:0008006" key="5">
    <source>
        <dbReference type="Google" id="ProtNLM"/>
    </source>
</evidence>
<evidence type="ECO:0000256" key="2">
    <source>
        <dbReference type="SAM" id="Phobius"/>
    </source>
</evidence>
<organism evidence="3 4">
    <name type="scientific">Mesorhizobium australicum</name>
    <dbReference type="NCBI Taxonomy" id="536018"/>
    <lineage>
        <taxon>Bacteria</taxon>
        <taxon>Pseudomonadati</taxon>
        <taxon>Pseudomonadota</taxon>
        <taxon>Alphaproteobacteria</taxon>
        <taxon>Hyphomicrobiales</taxon>
        <taxon>Phyllobacteriaceae</taxon>
        <taxon>Mesorhizobium</taxon>
    </lineage>
</organism>
<evidence type="ECO:0000256" key="1">
    <source>
        <dbReference type="SAM" id="MobiDB-lite"/>
    </source>
</evidence>
<proteinExistence type="predicted"/>
<reference evidence="4" key="1">
    <citation type="submission" date="2017-04" db="EMBL/GenBank/DDBJ databases">
        <authorList>
            <person name="Varghese N."/>
            <person name="Submissions S."/>
        </authorList>
    </citation>
    <scope>NUCLEOTIDE SEQUENCE [LARGE SCALE GENOMIC DNA]</scope>
    <source>
        <strain evidence="4">B5P</strain>
    </source>
</reference>
<dbReference type="EMBL" id="FXBL01000004">
    <property type="protein sequence ID" value="SMH55387.1"/>
    <property type="molecule type" value="Genomic_DNA"/>
</dbReference>
<feature type="compositionally biased region" description="Pro residues" evidence="1">
    <location>
        <begin position="93"/>
        <end position="103"/>
    </location>
</feature>
<feature type="region of interest" description="Disordered" evidence="1">
    <location>
        <begin position="89"/>
        <end position="154"/>
    </location>
</feature>
<name>A0A1X7PVP4_9HYPH</name>
<keyword evidence="2" id="KW-0812">Transmembrane</keyword>
<dbReference type="Proteomes" id="UP000193083">
    <property type="component" value="Unassembled WGS sequence"/>
</dbReference>
<evidence type="ECO:0000313" key="4">
    <source>
        <dbReference type="Proteomes" id="UP000193083"/>
    </source>
</evidence>
<feature type="compositionally biased region" description="Gly residues" evidence="1">
    <location>
        <begin position="255"/>
        <end position="264"/>
    </location>
</feature>
<accession>A0A1X7PVP4</accession>
<feature type="region of interest" description="Disordered" evidence="1">
    <location>
        <begin position="277"/>
        <end position="320"/>
    </location>
</feature>
<dbReference type="AlphaFoldDB" id="A0A1X7PVP4"/>
<feature type="transmembrane region" description="Helical" evidence="2">
    <location>
        <begin position="159"/>
        <end position="180"/>
    </location>
</feature>
<gene>
    <name evidence="3" type="ORF">SAMN02982922_5342</name>
</gene>
<feature type="region of interest" description="Disordered" evidence="1">
    <location>
        <begin position="192"/>
        <end position="233"/>
    </location>
</feature>
<keyword evidence="2" id="KW-0472">Membrane</keyword>
<evidence type="ECO:0000313" key="3">
    <source>
        <dbReference type="EMBL" id="SMH55387.1"/>
    </source>
</evidence>
<dbReference type="RefSeq" id="WP_085466932.1">
    <property type="nucleotide sequence ID" value="NZ_FXBL01000004.1"/>
</dbReference>
<dbReference type="OrthoDB" id="8442940at2"/>
<keyword evidence="2" id="KW-1133">Transmembrane helix</keyword>
<protein>
    <recommendedName>
        <fullName evidence="5">CheA signal transduction histidine kinase</fullName>
    </recommendedName>
</protein>
<keyword evidence="4" id="KW-1185">Reference proteome</keyword>
<feature type="compositionally biased region" description="Low complexity" evidence="1">
    <location>
        <begin position="204"/>
        <end position="217"/>
    </location>
</feature>
<feature type="region of interest" description="Disordered" evidence="1">
    <location>
        <begin position="247"/>
        <end position="266"/>
    </location>
</feature>